<dbReference type="PANTHER" id="PTHR22878:SF66">
    <property type="entry name" value="DYNEIN AXONEMAL HEAVY CHAIN 7"/>
    <property type="match status" value="1"/>
</dbReference>
<gene>
    <name evidence="3" type="ORF">TPAB3V08_LOCUS10964</name>
</gene>
<evidence type="ECO:0000256" key="1">
    <source>
        <dbReference type="SAM" id="Coils"/>
    </source>
</evidence>
<dbReference type="Proteomes" id="UP001153148">
    <property type="component" value="Unassembled WGS sequence"/>
</dbReference>
<feature type="domain" description="Dynein heavy chain coiled coil stalk" evidence="2">
    <location>
        <begin position="1"/>
        <end position="138"/>
    </location>
</feature>
<keyword evidence="1" id="KW-0175">Coiled coil</keyword>
<feature type="non-terminal residue" evidence="3">
    <location>
        <position position="1"/>
    </location>
</feature>
<dbReference type="EMBL" id="CAJPIN010030892">
    <property type="protein sequence ID" value="CAG2064017.1"/>
    <property type="molecule type" value="Genomic_DNA"/>
</dbReference>
<reference evidence="3" key="1">
    <citation type="submission" date="2021-03" db="EMBL/GenBank/DDBJ databases">
        <authorList>
            <person name="Tran Van P."/>
        </authorList>
    </citation>
    <scope>NUCLEOTIDE SEQUENCE</scope>
</reference>
<proteinExistence type="predicted"/>
<organism evidence="3 4">
    <name type="scientific">Timema podura</name>
    <name type="common">Walking stick</name>
    <dbReference type="NCBI Taxonomy" id="61482"/>
    <lineage>
        <taxon>Eukaryota</taxon>
        <taxon>Metazoa</taxon>
        <taxon>Ecdysozoa</taxon>
        <taxon>Arthropoda</taxon>
        <taxon>Hexapoda</taxon>
        <taxon>Insecta</taxon>
        <taxon>Pterygota</taxon>
        <taxon>Neoptera</taxon>
        <taxon>Polyneoptera</taxon>
        <taxon>Phasmatodea</taxon>
        <taxon>Timematodea</taxon>
        <taxon>Timematoidea</taxon>
        <taxon>Timematidae</taxon>
        <taxon>Timema</taxon>
    </lineage>
</organism>
<dbReference type="Gene3D" id="1.20.920.20">
    <property type="match status" value="1"/>
</dbReference>
<sequence length="189" mass="21286">LCKWVLAICKYDKVAKVIAPKREALEKAQAEFSVAMAALEIKRAQLREVEEKLSKLEAVLEENKRRYANLQAEVDENTKQLQRAEELIGGLGGERERWDTTAKSLGERYFTLTGDVLLASGVVAYLGAFTLQFRMEQTKNWVQRVAELGMICSNNFSLTEILGEAVVIRQWNIFGLPSDSFSVDNAIII</sequence>
<dbReference type="InterPro" id="IPR026983">
    <property type="entry name" value="DHC"/>
</dbReference>
<comment type="caution">
    <text evidence="3">The sequence shown here is derived from an EMBL/GenBank/DDBJ whole genome shotgun (WGS) entry which is preliminary data.</text>
</comment>
<dbReference type="PANTHER" id="PTHR22878">
    <property type="entry name" value="DYNEIN HEAVY CHAIN 6, AXONEMAL-LIKE-RELATED"/>
    <property type="match status" value="1"/>
</dbReference>
<feature type="non-terminal residue" evidence="3">
    <location>
        <position position="189"/>
    </location>
</feature>
<dbReference type="Pfam" id="PF12777">
    <property type="entry name" value="MT"/>
    <property type="match status" value="1"/>
</dbReference>
<evidence type="ECO:0000259" key="2">
    <source>
        <dbReference type="Pfam" id="PF12777"/>
    </source>
</evidence>
<dbReference type="InterPro" id="IPR024743">
    <property type="entry name" value="Dynein_HC_stalk"/>
</dbReference>
<protein>
    <recommendedName>
        <fullName evidence="2">Dynein heavy chain coiled coil stalk domain-containing protein</fullName>
    </recommendedName>
</protein>
<evidence type="ECO:0000313" key="3">
    <source>
        <dbReference type="EMBL" id="CAG2064017.1"/>
    </source>
</evidence>
<accession>A0ABN7PEZ2</accession>
<name>A0ABN7PEZ2_TIMPD</name>
<evidence type="ECO:0000313" key="4">
    <source>
        <dbReference type="Proteomes" id="UP001153148"/>
    </source>
</evidence>
<keyword evidence="4" id="KW-1185">Reference proteome</keyword>
<feature type="coiled-coil region" evidence="1">
    <location>
        <begin position="36"/>
        <end position="87"/>
    </location>
</feature>